<protein>
    <submittedName>
        <fullName evidence="1">Uncharacterized protein</fullName>
    </submittedName>
</protein>
<name>A0A497XD10_9PROT</name>
<dbReference type="EMBL" id="RCCI01000005">
    <property type="protein sequence ID" value="RLJ64614.1"/>
    <property type="molecule type" value="Genomic_DNA"/>
</dbReference>
<comment type="caution">
    <text evidence="1">The sequence shown here is derived from an EMBL/GenBank/DDBJ whole genome shotgun (WGS) entry which is preliminary data.</text>
</comment>
<keyword evidence="2" id="KW-1185">Reference proteome</keyword>
<gene>
    <name evidence="1" type="ORF">DFR35_1255</name>
</gene>
<sequence length="341" mass="37850">MMQTEPTDAETELPLTRFISISVDVAGSTSIKEQLCAFLARHGRDIGVAYQDFAHQLLATERQFIDLLCATKKAAVHNGAECVFEVERLFLIKTIGDEWWYSYSLDGLDDFAVGQHARHLFDALLAFLSKQPASAFLSDTPADHPDGLDEFKEVLRLELPLKITCDLVHGFDLVRGREALISSIVARCCGDIVHVGDDQYMRMMGNLGAIPMIADKTAGKIISVVRSDFVGMEVDRFFRLAGYSQKGRVLVGQQLFEVLDLMDAPAADVTLRDAWKCVSLRNKIPGGGFVTMRSDIFVSLHEYALRNLREPYMGALCTDRCTASGDPVWRSCQDSPTMVAD</sequence>
<dbReference type="RefSeq" id="WP_121240792.1">
    <property type="nucleotide sequence ID" value="NZ_BHVV01000006.1"/>
</dbReference>
<evidence type="ECO:0000313" key="2">
    <source>
        <dbReference type="Proteomes" id="UP000268908"/>
    </source>
</evidence>
<proteinExistence type="predicted"/>
<organism evidence="1 2">
    <name type="scientific">Sulfurisoma sediminicola</name>
    <dbReference type="NCBI Taxonomy" id="1381557"/>
    <lineage>
        <taxon>Bacteria</taxon>
        <taxon>Pseudomonadati</taxon>
        <taxon>Pseudomonadota</taxon>
        <taxon>Betaproteobacteria</taxon>
        <taxon>Nitrosomonadales</taxon>
        <taxon>Sterolibacteriaceae</taxon>
        <taxon>Sulfurisoma</taxon>
    </lineage>
</organism>
<dbReference type="OrthoDB" id="9554563at2"/>
<reference evidence="1 2" key="1">
    <citation type="submission" date="2018-10" db="EMBL/GenBank/DDBJ databases">
        <title>Genomic Encyclopedia of Type Strains, Phase IV (KMG-IV): sequencing the most valuable type-strain genomes for metagenomic binning, comparative biology and taxonomic classification.</title>
        <authorList>
            <person name="Goeker M."/>
        </authorList>
    </citation>
    <scope>NUCLEOTIDE SEQUENCE [LARGE SCALE GENOMIC DNA]</scope>
    <source>
        <strain evidence="1 2">DSM 26916</strain>
    </source>
</reference>
<evidence type="ECO:0000313" key="1">
    <source>
        <dbReference type="EMBL" id="RLJ64614.1"/>
    </source>
</evidence>
<dbReference type="Proteomes" id="UP000268908">
    <property type="component" value="Unassembled WGS sequence"/>
</dbReference>
<dbReference type="AlphaFoldDB" id="A0A497XD10"/>
<accession>A0A497XD10</accession>